<dbReference type="PROSITE" id="PS51729">
    <property type="entry name" value="GNAT_YJDJ"/>
    <property type="match status" value="1"/>
</dbReference>
<evidence type="ECO:0000256" key="1">
    <source>
        <dbReference type="SAM" id="MobiDB-lite"/>
    </source>
</evidence>
<dbReference type="Gene3D" id="3.40.50.12780">
    <property type="entry name" value="N-terminal domain of ligase-like"/>
    <property type="match status" value="1"/>
</dbReference>
<reference evidence="3 4" key="1">
    <citation type="submission" date="2019-11" db="EMBL/GenBank/DDBJ databases">
        <authorList>
            <person name="Criscuolo A."/>
        </authorList>
    </citation>
    <scope>NUCLEOTIDE SEQUENCE [LARGE SCALE GENOMIC DNA]</scope>
    <source>
        <strain evidence="3">CIP111667</strain>
    </source>
</reference>
<sequence length="648" mass="67488">MSHRSGWHAVPEAAAVLGAMAPRPADLPAVGPLWRYGTTLPGAALAAARRSPHGPVLVDQLGPLDGEGLARAVDVAAARLTGELRAARDSRAAPAARPARGAAGGEPSPRIAVHARDHRGQVATVIAAGALGVDVVLIGPSVGTARLRSILGRARPDVVVHDDATGAGLAAAVGPGIRHYDCSPRTDPAAVRGEPSEGPARPADPWRRRRVGTLHLLTSGTTHTPHATARPGVRRAQLATVLSLLAALGLRRGEPVLVTAPLSHGHGLSVFSAALVIGAPVVLGHGQNPERWAELIHTHRVGAVLGVPAQLLGLTQVLEASAARPPLRRIAAGSAPLPVDLAARIEALYPGALVDFFGTSETGTATIATAADLRDAPGTVGRPATGVRLRIRDDDGADVPDSVTGRLWLRSPWRAADTPGGFVASGDIGHLDPQGRLFLAGRVDDVVVVGGHNVHLGEVRDWFLRQHEVSDAVVHAVPDERLGCVLHVEVDGVSIDDASLLERARDELGSARAPRRVDTVGAGQALTTPGQRGPGPSRHEGKSRVSQTEVPTIVRNDAEGQYEIWVGGTRAGIAAFHTEAAGTAFSHTVVDDEFAGQGLGSALARGALDDTVARGETIVPYCPFIVAYLRRHHDYDDAVQWPDPDQGR</sequence>
<dbReference type="RefSeq" id="WP_156742503.1">
    <property type="nucleotide sequence ID" value="NZ_CACRYJ010000057.1"/>
</dbReference>
<dbReference type="PANTHER" id="PTHR43201:SF32">
    <property type="entry name" value="2-SUCCINYLBENZOATE--COA LIGASE, CHLOROPLASTIC_PEROXISOMAL"/>
    <property type="match status" value="1"/>
</dbReference>
<feature type="domain" description="N-acetyltransferase" evidence="2">
    <location>
        <begin position="554"/>
        <end position="640"/>
    </location>
</feature>
<dbReference type="Gene3D" id="3.40.630.30">
    <property type="match status" value="1"/>
</dbReference>
<evidence type="ECO:0000313" key="4">
    <source>
        <dbReference type="Proteomes" id="UP000419743"/>
    </source>
</evidence>
<dbReference type="GO" id="GO:0006631">
    <property type="term" value="P:fatty acid metabolic process"/>
    <property type="evidence" value="ECO:0007669"/>
    <property type="project" value="TreeGrafter"/>
</dbReference>
<name>A0A7M4DNX0_9MICO</name>
<keyword evidence="3" id="KW-0436">Ligase</keyword>
<gene>
    <name evidence="3" type="primary">yhfT</name>
    <name evidence="3" type="ORF">HALOF300_03851</name>
</gene>
<dbReference type="AlphaFoldDB" id="A0A7M4DNX0"/>
<dbReference type="GO" id="GO:0031956">
    <property type="term" value="F:medium-chain fatty acid-CoA ligase activity"/>
    <property type="evidence" value="ECO:0007669"/>
    <property type="project" value="TreeGrafter"/>
</dbReference>
<dbReference type="InterPro" id="IPR031165">
    <property type="entry name" value="GNAT_YJDJ"/>
</dbReference>
<accession>A0A7M4DNX0</accession>
<feature type="region of interest" description="Disordered" evidence="1">
    <location>
        <begin position="87"/>
        <end position="108"/>
    </location>
</feature>
<keyword evidence="4" id="KW-1185">Reference proteome</keyword>
<evidence type="ECO:0000259" key="2">
    <source>
        <dbReference type="PROSITE" id="PS51729"/>
    </source>
</evidence>
<organism evidence="3 4">
    <name type="scientific">Occultella aeris</name>
    <dbReference type="NCBI Taxonomy" id="2761496"/>
    <lineage>
        <taxon>Bacteria</taxon>
        <taxon>Bacillati</taxon>
        <taxon>Actinomycetota</taxon>
        <taxon>Actinomycetes</taxon>
        <taxon>Micrococcales</taxon>
        <taxon>Ruaniaceae</taxon>
        <taxon>Occultella</taxon>
    </lineage>
</organism>
<protein>
    <submittedName>
        <fullName evidence="3">Putative acyl--CoA ligase YhfT</fullName>
        <ecNumber evidence="3">6.2.1.-</ecNumber>
    </submittedName>
</protein>
<dbReference type="SUPFAM" id="SSF56801">
    <property type="entry name" value="Acetyl-CoA synthetase-like"/>
    <property type="match status" value="1"/>
</dbReference>
<dbReference type="PANTHER" id="PTHR43201">
    <property type="entry name" value="ACYL-COA SYNTHETASE"/>
    <property type="match status" value="1"/>
</dbReference>
<dbReference type="EC" id="6.2.1.-" evidence="3"/>
<dbReference type="InterPro" id="IPR042099">
    <property type="entry name" value="ANL_N_sf"/>
</dbReference>
<dbReference type="CDD" id="cd04433">
    <property type="entry name" value="AFD_class_I"/>
    <property type="match status" value="1"/>
</dbReference>
<dbReference type="SUPFAM" id="SSF55729">
    <property type="entry name" value="Acyl-CoA N-acyltransferases (Nat)"/>
    <property type="match status" value="1"/>
</dbReference>
<dbReference type="InterPro" id="IPR000873">
    <property type="entry name" value="AMP-dep_synth/lig_dom"/>
</dbReference>
<feature type="compositionally biased region" description="Low complexity" evidence="1">
    <location>
        <begin position="92"/>
        <end position="108"/>
    </location>
</feature>
<evidence type="ECO:0000313" key="3">
    <source>
        <dbReference type="EMBL" id="VZO39156.1"/>
    </source>
</evidence>
<dbReference type="Gene3D" id="3.30.300.30">
    <property type="match status" value="1"/>
</dbReference>
<feature type="region of interest" description="Disordered" evidence="1">
    <location>
        <begin position="511"/>
        <end position="548"/>
    </location>
</feature>
<dbReference type="InterPro" id="IPR045851">
    <property type="entry name" value="AMP-bd_C_sf"/>
</dbReference>
<feature type="region of interest" description="Disordered" evidence="1">
    <location>
        <begin position="184"/>
        <end position="205"/>
    </location>
</feature>
<dbReference type="EMBL" id="CACRYJ010000057">
    <property type="protein sequence ID" value="VZO39156.1"/>
    <property type="molecule type" value="Genomic_DNA"/>
</dbReference>
<proteinExistence type="predicted"/>
<comment type="caution">
    <text evidence="3">The sequence shown here is derived from an EMBL/GenBank/DDBJ whole genome shotgun (WGS) entry which is preliminary data.</text>
</comment>
<dbReference type="InterPro" id="IPR016181">
    <property type="entry name" value="Acyl_CoA_acyltransferase"/>
</dbReference>
<dbReference type="Pfam" id="PF14542">
    <property type="entry name" value="Acetyltransf_CG"/>
    <property type="match status" value="1"/>
</dbReference>
<dbReference type="Proteomes" id="UP000419743">
    <property type="component" value="Unassembled WGS sequence"/>
</dbReference>
<dbReference type="Pfam" id="PF00501">
    <property type="entry name" value="AMP-binding"/>
    <property type="match status" value="1"/>
</dbReference>